<evidence type="ECO:0000259" key="1">
    <source>
        <dbReference type="Pfam" id="PF12680"/>
    </source>
</evidence>
<dbReference type="Proteomes" id="UP001597163">
    <property type="component" value="Unassembled WGS sequence"/>
</dbReference>
<dbReference type="RefSeq" id="WP_311939662.1">
    <property type="nucleotide sequence ID" value="NZ_JAVSCK010000003.1"/>
</dbReference>
<dbReference type="SUPFAM" id="SSF54427">
    <property type="entry name" value="NTF2-like"/>
    <property type="match status" value="2"/>
</dbReference>
<dbReference type="EMBL" id="JBHTLJ010000003">
    <property type="protein sequence ID" value="MFD1162825.1"/>
    <property type="molecule type" value="Genomic_DNA"/>
</dbReference>
<protein>
    <submittedName>
        <fullName evidence="2">Nuclear transport factor 2 family protein</fullName>
    </submittedName>
</protein>
<evidence type="ECO:0000313" key="2">
    <source>
        <dbReference type="EMBL" id="MFD1162825.1"/>
    </source>
</evidence>
<feature type="domain" description="SnoaL-like" evidence="1">
    <location>
        <begin position="148"/>
        <end position="242"/>
    </location>
</feature>
<name>A0ABW3RCI9_9FLAO</name>
<dbReference type="Pfam" id="PF12680">
    <property type="entry name" value="SnoaL_2"/>
    <property type="match status" value="1"/>
</dbReference>
<comment type="caution">
    <text evidence="2">The sequence shown here is derived from an EMBL/GenBank/DDBJ whole genome shotgun (WGS) entry which is preliminary data.</text>
</comment>
<organism evidence="2 3">
    <name type="scientific">Hwangdonia seohaensis</name>
    <dbReference type="NCBI Taxonomy" id="1240727"/>
    <lineage>
        <taxon>Bacteria</taxon>
        <taxon>Pseudomonadati</taxon>
        <taxon>Bacteroidota</taxon>
        <taxon>Flavobacteriia</taxon>
        <taxon>Flavobacteriales</taxon>
        <taxon>Flavobacteriaceae</taxon>
        <taxon>Hwangdonia</taxon>
    </lineage>
</organism>
<reference evidence="3" key="1">
    <citation type="journal article" date="2019" name="Int. J. Syst. Evol. Microbiol.">
        <title>The Global Catalogue of Microorganisms (GCM) 10K type strain sequencing project: providing services to taxonomists for standard genome sequencing and annotation.</title>
        <authorList>
            <consortium name="The Broad Institute Genomics Platform"/>
            <consortium name="The Broad Institute Genome Sequencing Center for Infectious Disease"/>
            <person name="Wu L."/>
            <person name="Ma J."/>
        </authorList>
    </citation>
    <scope>NUCLEOTIDE SEQUENCE [LARGE SCALE GENOMIC DNA]</scope>
    <source>
        <strain evidence="3">CCUG 63246</strain>
    </source>
</reference>
<accession>A0ABW3RCI9</accession>
<gene>
    <name evidence="2" type="ORF">ACFQ2E_10375</name>
</gene>
<proteinExistence type="predicted"/>
<dbReference type="InterPro" id="IPR032710">
    <property type="entry name" value="NTF2-like_dom_sf"/>
</dbReference>
<dbReference type="InterPro" id="IPR037401">
    <property type="entry name" value="SnoaL-like"/>
</dbReference>
<dbReference type="Gene3D" id="3.10.450.50">
    <property type="match status" value="2"/>
</dbReference>
<keyword evidence="3" id="KW-1185">Reference proteome</keyword>
<sequence length="247" mass="28450">MKLNLFILFILSLSGYSQTHTKSLSEKLSENMVQKHIEPFNNRDLDEFGNAFDNGVLVSRFPNDTMYFGRDKLKENYAHFFQKNKKSNVKVLNRMVLNNIVIDEELSTVNHATNRHVTIYKTGKEGIKSMTFINNAKTTSNPEAIVNKQLEAYNKRDIDAFVNTYSTDIKLYKFPNQLISEGQDAIKKQYGSMFAKTSDLNAEIVNRMVLGNKIIDKEKVTANGNIFYAIAIYEVKNEKIYRVTFIQ</sequence>
<evidence type="ECO:0000313" key="3">
    <source>
        <dbReference type="Proteomes" id="UP001597163"/>
    </source>
</evidence>